<proteinExistence type="predicted"/>
<feature type="compositionally biased region" description="Basic and acidic residues" evidence="1">
    <location>
        <begin position="404"/>
        <end position="413"/>
    </location>
</feature>
<dbReference type="InterPro" id="IPR038765">
    <property type="entry name" value="Papain-like_cys_pep_sf"/>
</dbReference>
<dbReference type="Proteomes" id="UP001308179">
    <property type="component" value="Unassembled WGS sequence"/>
</dbReference>
<evidence type="ECO:0000313" key="3">
    <source>
        <dbReference type="Proteomes" id="UP001308179"/>
    </source>
</evidence>
<evidence type="ECO:0008006" key="4">
    <source>
        <dbReference type="Google" id="ProtNLM"/>
    </source>
</evidence>
<feature type="region of interest" description="Disordered" evidence="1">
    <location>
        <begin position="471"/>
        <end position="503"/>
    </location>
</feature>
<protein>
    <recommendedName>
        <fullName evidence="4">Ubiquitin-like protease family profile domain-containing protein</fullName>
    </recommendedName>
</protein>
<dbReference type="SUPFAM" id="SSF54001">
    <property type="entry name" value="Cysteine proteinases"/>
    <property type="match status" value="1"/>
</dbReference>
<comment type="caution">
    <text evidence="2">The sequence shown here is derived from an EMBL/GenBank/DDBJ whole genome shotgun (WGS) entry which is preliminary data.</text>
</comment>
<sequence>MSSAAKVGAKLIAQRMKVLQKRRDELLAYIPAIGDLATGSADIDLIKGLCNLYSEPVYPQDTMDLIRALRQRQKFTKDVVNLLQCLESFALVVTRNHAPAQSKYTKAVEGWSMHDLRRVSDHHCLHYILLHLNEGWRGLHVMVVMYLLRAGVRKLQDYFASATRPAAILLLLQGLNDADMIRRHADRMRHLISKALPGQESRICQITPLGMLHKMTTDFMPQGAVESALGYDSQYLERAVAQPIGVSYIWTPWNFSELFFRSGPVQPDSQTRSIPPTLVTPAMDRKRGIALVNTPGDGDNPTKRRRVDEHIAEHFGTRASNECRFVPLETDSSQFSPLDHCSGKVFSSDSHELDSDWSAPPMHGEPTVDTAAESEYENFLNDIVNGDVTPVRDDPAFAATPNTFEKRKRDSSDRSQFGKRALVKPLLRREGNEGDVPHEKHPENPARQCNDTHAVGKDDTSKGLRFLHLSTETASPGSPSNGLTQHNPPVSHAGGTLPDQNVSPNQIELERGTEITFLTKFRLRVESLVCILTSELPTRVDVSQVNELESKGEALWTGERGPTAIAGHCGPHSIRKLAAREDDRLNNEIVNTIPIIAVPADDRTYLLPSYAFEHIRRGRFDRLSSWVKSFPSVNCRWVFGVCHWTAVAIDWQEGTIQHYNPLIRLSKQAGDIFTSSRTKAAPRRLSVGPSTS</sequence>
<feature type="compositionally biased region" description="Polar residues" evidence="1">
    <location>
        <begin position="471"/>
        <end position="488"/>
    </location>
</feature>
<feature type="region of interest" description="Disordered" evidence="1">
    <location>
        <begin position="347"/>
        <end position="368"/>
    </location>
</feature>
<organism evidence="2 3">
    <name type="scientific">Rachicladosporium monterosium</name>
    <dbReference type="NCBI Taxonomy" id="1507873"/>
    <lineage>
        <taxon>Eukaryota</taxon>
        <taxon>Fungi</taxon>
        <taxon>Dikarya</taxon>
        <taxon>Ascomycota</taxon>
        <taxon>Pezizomycotina</taxon>
        <taxon>Dothideomycetes</taxon>
        <taxon>Dothideomycetidae</taxon>
        <taxon>Cladosporiales</taxon>
        <taxon>Cladosporiaceae</taxon>
        <taxon>Rachicladosporium</taxon>
    </lineage>
</organism>
<reference evidence="2 3" key="1">
    <citation type="submission" date="2023-08" db="EMBL/GenBank/DDBJ databases">
        <title>Black Yeasts Isolated from many extreme environments.</title>
        <authorList>
            <person name="Coleine C."/>
            <person name="Stajich J.E."/>
            <person name="Selbmann L."/>
        </authorList>
    </citation>
    <scope>NUCLEOTIDE SEQUENCE [LARGE SCALE GENOMIC DNA]</scope>
    <source>
        <strain evidence="2 3">CCFEE 5386</strain>
    </source>
</reference>
<evidence type="ECO:0000256" key="1">
    <source>
        <dbReference type="SAM" id="MobiDB-lite"/>
    </source>
</evidence>
<gene>
    <name evidence="2" type="ORF">LTR32_000185</name>
</gene>
<feature type="region of interest" description="Disordered" evidence="1">
    <location>
        <begin position="387"/>
        <end position="459"/>
    </location>
</feature>
<accession>A0ABR0LGT5</accession>
<dbReference type="EMBL" id="JAVRRR010000004">
    <property type="protein sequence ID" value="KAK5148531.1"/>
    <property type="molecule type" value="Genomic_DNA"/>
</dbReference>
<dbReference type="Gene3D" id="3.40.395.10">
    <property type="entry name" value="Adenoviral Proteinase, Chain A"/>
    <property type="match status" value="1"/>
</dbReference>
<feature type="compositionally biased region" description="Basic and acidic residues" evidence="1">
    <location>
        <begin position="427"/>
        <end position="444"/>
    </location>
</feature>
<evidence type="ECO:0000313" key="2">
    <source>
        <dbReference type="EMBL" id="KAK5148531.1"/>
    </source>
</evidence>
<keyword evidence="3" id="KW-1185">Reference proteome</keyword>
<name>A0ABR0LGT5_9PEZI</name>